<dbReference type="EMBL" id="JASNWA010000006">
    <property type="protein sequence ID" value="KAK3175031.1"/>
    <property type="molecule type" value="Genomic_DNA"/>
</dbReference>
<feature type="region of interest" description="Disordered" evidence="1">
    <location>
        <begin position="191"/>
        <end position="258"/>
    </location>
</feature>
<keyword evidence="2" id="KW-0472">Membrane</keyword>
<sequence>MSHKPAHKKIHQMTWTLWNRPATATITTNYITATINSDSLPTIEPMNYTGFFKNAYTGIGDRFQNIALPQIPSIDYSSIYPGDIPVLNLAIVIFTGVASIVSLYKLALINKKVHETASAIEATDGPYHEIRYSTVEEEQAIYELALEQGQPMYEHPSPIICPSDEFSFSMSIDEKAEPIVFSDPFAPKGPYAPKPLPRSPYQGASGYNLRSRPTPRTDKGWYALVQQSTKGPKSGDKRKAVNEGKELAKKRSRNNLLA</sequence>
<evidence type="ECO:0000313" key="3">
    <source>
        <dbReference type="EMBL" id="KAK3175031.1"/>
    </source>
</evidence>
<name>A0AAD9ZCA4_9LECA</name>
<protein>
    <submittedName>
        <fullName evidence="3">Uncharacterized protein</fullName>
    </submittedName>
</protein>
<evidence type="ECO:0000256" key="2">
    <source>
        <dbReference type="SAM" id="Phobius"/>
    </source>
</evidence>
<evidence type="ECO:0000256" key="1">
    <source>
        <dbReference type="SAM" id="MobiDB-lite"/>
    </source>
</evidence>
<proteinExistence type="predicted"/>
<keyword evidence="4" id="KW-1185">Reference proteome</keyword>
<accession>A0AAD9ZCA4</accession>
<feature type="compositionally biased region" description="Basic and acidic residues" evidence="1">
    <location>
        <begin position="233"/>
        <end position="249"/>
    </location>
</feature>
<dbReference type="AlphaFoldDB" id="A0AAD9ZCA4"/>
<keyword evidence="2" id="KW-1133">Transmembrane helix</keyword>
<evidence type="ECO:0000313" key="4">
    <source>
        <dbReference type="Proteomes" id="UP001276659"/>
    </source>
</evidence>
<reference evidence="3" key="1">
    <citation type="submission" date="2022-11" db="EMBL/GenBank/DDBJ databases">
        <title>Chromosomal genome sequence assembly and mating type (MAT) locus characterization of the leprose asexual lichenized fungus Lepraria neglecta (Nyl.) Erichsen.</title>
        <authorList>
            <person name="Allen J.L."/>
            <person name="Pfeffer B."/>
        </authorList>
    </citation>
    <scope>NUCLEOTIDE SEQUENCE</scope>
    <source>
        <strain evidence="3">Allen 5258</strain>
    </source>
</reference>
<comment type="caution">
    <text evidence="3">The sequence shown here is derived from an EMBL/GenBank/DDBJ whole genome shotgun (WGS) entry which is preliminary data.</text>
</comment>
<feature type="transmembrane region" description="Helical" evidence="2">
    <location>
        <begin position="86"/>
        <end position="104"/>
    </location>
</feature>
<gene>
    <name evidence="3" type="ORF">OEA41_002277</name>
</gene>
<organism evidence="3 4">
    <name type="scientific">Lepraria neglecta</name>
    <dbReference type="NCBI Taxonomy" id="209136"/>
    <lineage>
        <taxon>Eukaryota</taxon>
        <taxon>Fungi</taxon>
        <taxon>Dikarya</taxon>
        <taxon>Ascomycota</taxon>
        <taxon>Pezizomycotina</taxon>
        <taxon>Lecanoromycetes</taxon>
        <taxon>OSLEUM clade</taxon>
        <taxon>Lecanoromycetidae</taxon>
        <taxon>Lecanorales</taxon>
        <taxon>Lecanorineae</taxon>
        <taxon>Stereocaulaceae</taxon>
        <taxon>Lepraria</taxon>
    </lineage>
</organism>
<dbReference type="Proteomes" id="UP001276659">
    <property type="component" value="Unassembled WGS sequence"/>
</dbReference>
<keyword evidence="2" id="KW-0812">Transmembrane</keyword>